<evidence type="ECO:0000256" key="6">
    <source>
        <dbReference type="ARBA" id="ARBA00023204"/>
    </source>
</evidence>
<dbReference type="GO" id="GO:0006281">
    <property type="term" value="P:DNA repair"/>
    <property type="evidence" value="ECO:0007669"/>
    <property type="project" value="UniProtKB-KW"/>
</dbReference>
<comment type="caution">
    <text evidence="8">The sequence shown here is derived from an EMBL/GenBank/DDBJ whole genome shotgun (WGS) entry which is preliminary data.</text>
</comment>
<evidence type="ECO:0000256" key="4">
    <source>
        <dbReference type="ARBA" id="ARBA00022763"/>
    </source>
</evidence>
<keyword evidence="3" id="KW-0547">Nucleotide-binding</keyword>
<evidence type="ECO:0000256" key="3">
    <source>
        <dbReference type="ARBA" id="ARBA00022741"/>
    </source>
</evidence>
<evidence type="ECO:0000256" key="1">
    <source>
        <dbReference type="ARBA" id="ARBA00009441"/>
    </source>
</evidence>
<evidence type="ECO:0000256" key="2">
    <source>
        <dbReference type="ARBA" id="ARBA00021315"/>
    </source>
</evidence>
<reference evidence="8" key="1">
    <citation type="submission" date="2013-08" db="EMBL/GenBank/DDBJ databases">
        <authorList>
            <person name="Mendez C."/>
            <person name="Richter M."/>
            <person name="Ferrer M."/>
            <person name="Sanchez J."/>
        </authorList>
    </citation>
    <scope>NUCLEOTIDE SEQUENCE</scope>
</reference>
<dbReference type="PANTHER" id="PTHR11059:SF0">
    <property type="entry name" value="DNA REPAIR PROTEIN RECN"/>
    <property type="match status" value="1"/>
</dbReference>
<name>T1AK59_9ZZZZ</name>
<accession>T1AK59</accession>
<dbReference type="InterPro" id="IPR004604">
    <property type="entry name" value="DNA_recomb/repair_RecN"/>
</dbReference>
<keyword evidence="4" id="KW-0227">DNA damage</keyword>
<feature type="non-terminal residue" evidence="8">
    <location>
        <position position="1"/>
    </location>
</feature>
<sequence>EGGETVLEREISESGRSLSRIDGRAASAAEIRALADGLVELLAQGEAATLLRPQRQRQLLDRSCGAGACYDEATALTRRIGELRTRHTELGGDPRQRERQIDLLRHQVDEIDQAKMQEGEFARIEQEIDFLGKQEDILAALGDAHALLRGDGSPGAEDLLSQAIARLRPFGRLHGEVARP</sequence>
<dbReference type="SUPFAM" id="SSF52540">
    <property type="entry name" value="P-loop containing nucleoside triphosphate hydrolases"/>
    <property type="match status" value="1"/>
</dbReference>
<dbReference type="EMBL" id="AUZX01011910">
    <property type="protein sequence ID" value="EQD41119.1"/>
    <property type="molecule type" value="Genomic_DNA"/>
</dbReference>
<evidence type="ECO:0000256" key="5">
    <source>
        <dbReference type="ARBA" id="ARBA00022840"/>
    </source>
</evidence>
<organism evidence="8">
    <name type="scientific">mine drainage metagenome</name>
    <dbReference type="NCBI Taxonomy" id="410659"/>
    <lineage>
        <taxon>unclassified sequences</taxon>
        <taxon>metagenomes</taxon>
        <taxon>ecological metagenomes</taxon>
    </lineage>
</organism>
<comment type="similarity">
    <text evidence="1">Belongs to the RecN family.</text>
</comment>
<feature type="non-terminal residue" evidence="8">
    <location>
        <position position="180"/>
    </location>
</feature>
<keyword evidence="6" id="KW-0234">DNA repair</keyword>
<gene>
    <name evidence="8" type="ORF">B1A_16205</name>
</gene>
<protein>
    <recommendedName>
        <fullName evidence="2">DNA repair protein RecN</fullName>
    </recommendedName>
    <alternativeName>
        <fullName evidence="7">Recombination protein N</fullName>
    </alternativeName>
</protein>
<dbReference type="PANTHER" id="PTHR11059">
    <property type="entry name" value="DNA REPAIR PROTEIN RECN"/>
    <property type="match status" value="1"/>
</dbReference>
<dbReference type="InterPro" id="IPR027417">
    <property type="entry name" value="P-loop_NTPase"/>
</dbReference>
<reference evidence="8" key="2">
    <citation type="journal article" date="2014" name="ISME J.">
        <title>Microbial stratification in low pH oxic and suboxic macroscopic growths along an acid mine drainage.</title>
        <authorList>
            <person name="Mendez-Garcia C."/>
            <person name="Mesa V."/>
            <person name="Sprenger R.R."/>
            <person name="Richter M."/>
            <person name="Diez M.S."/>
            <person name="Solano J."/>
            <person name="Bargiela R."/>
            <person name="Golyshina O.V."/>
            <person name="Manteca A."/>
            <person name="Ramos J.L."/>
            <person name="Gallego J.R."/>
            <person name="Llorente I."/>
            <person name="Martins Dos Santos V.A."/>
            <person name="Jensen O.N."/>
            <person name="Pelaez A.I."/>
            <person name="Sanchez J."/>
            <person name="Ferrer M."/>
        </authorList>
    </citation>
    <scope>NUCLEOTIDE SEQUENCE</scope>
</reference>
<keyword evidence="5" id="KW-0067">ATP-binding</keyword>
<proteinExistence type="inferred from homology"/>
<evidence type="ECO:0000256" key="7">
    <source>
        <dbReference type="ARBA" id="ARBA00033408"/>
    </source>
</evidence>
<dbReference type="AlphaFoldDB" id="T1AK59"/>
<dbReference type="GO" id="GO:0006310">
    <property type="term" value="P:DNA recombination"/>
    <property type="evidence" value="ECO:0007669"/>
    <property type="project" value="InterPro"/>
</dbReference>
<dbReference type="Gene3D" id="3.40.50.300">
    <property type="entry name" value="P-loop containing nucleotide triphosphate hydrolases"/>
    <property type="match status" value="1"/>
</dbReference>
<evidence type="ECO:0000313" key="8">
    <source>
        <dbReference type="EMBL" id="EQD41119.1"/>
    </source>
</evidence>
<dbReference type="GO" id="GO:0005524">
    <property type="term" value="F:ATP binding"/>
    <property type="evidence" value="ECO:0007669"/>
    <property type="project" value="UniProtKB-KW"/>
</dbReference>